<proteinExistence type="predicted"/>
<evidence type="ECO:0000313" key="3">
    <source>
        <dbReference type="Proteomes" id="UP000193942"/>
    </source>
</evidence>
<dbReference type="Pfam" id="PF10805">
    <property type="entry name" value="DUF2730"/>
    <property type="match status" value="1"/>
</dbReference>
<name>A0A1X3J121_ECOLX</name>
<gene>
    <name evidence="2" type="ORF">ECXG_03239</name>
</gene>
<evidence type="ECO:0000313" key="2">
    <source>
        <dbReference type="EMBL" id="OSK94374.1"/>
    </source>
</evidence>
<dbReference type="EMBL" id="ADIZ01000017">
    <property type="protein sequence ID" value="OSK94374.1"/>
    <property type="molecule type" value="Genomic_DNA"/>
</dbReference>
<reference evidence="2 3" key="1">
    <citation type="submission" date="2010-04" db="EMBL/GenBank/DDBJ databases">
        <title>The Genome Sequence of Escherichia coli TA447.</title>
        <authorList>
            <consortium name="The Broad Institute Genome Sequencing Platform"/>
            <consortium name="The Broad Institute Genome Sequencing Center for Infectious Disease"/>
            <person name="Feldgarden M."/>
            <person name="Gordon D.M."/>
            <person name="Johnson J.R."/>
            <person name="Johnston B.D."/>
            <person name="Young S."/>
            <person name="Zeng Q."/>
            <person name="Koehrsen M."/>
            <person name="Alvarado L."/>
            <person name="Berlin A.M."/>
            <person name="Borenstein D."/>
            <person name="Chapman S.B."/>
            <person name="Chen Z."/>
            <person name="Engels R."/>
            <person name="Freedman E."/>
            <person name="Gellesch M."/>
            <person name="Goldberg J."/>
            <person name="Griggs A."/>
            <person name="Gujja S."/>
            <person name="Heilman E.R."/>
            <person name="Heiman D.I."/>
            <person name="Hepburn T.A."/>
            <person name="Howarth C."/>
            <person name="Jen D."/>
            <person name="Larson L."/>
            <person name="Mehta T."/>
            <person name="Park D."/>
            <person name="Pearson M."/>
            <person name="Richards J."/>
            <person name="Roberts A."/>
            <person name="Saif S."/>
            <person name="Shea T.D."/>
            <person name="Shenoy N."/>
            <person name="Sisk P."/>
            <person name="Stolte C."/>
            <person name="Sykes S.N."/>
            <person name="Walk T."/>
            <person name="White J."/>
            <person name="Yandava C."/>
            <person name="Haas B."/>
            <person name="Henn M.R."/>
            <person name="Nusbaum C."/>
            <person name="Birren B."/>
        </authorList>
    </citation>
    <scope>NUCLEOTIDE SEQUENCE [LARGE SCALE GENOMIC DNA]</scope>
    <source>
        <strain evidence="2 3">TA447</strain>
    </source>
</reference>
<protein>
    <recommendedName>
        <fullName evidence="4">Bacteriophage protein</fullName>
    </recommendedName>
</protein>
<dbReference type="RefSeq" id="WP_085452990.1">
    <property type="nucleotide sequence ID" value="NZ_ADIZ01000017.1"/>
</dbReference>
<sequence length="99" mass="11070">MDIYSVLTYSIGSGSTIGGILWWAVRRTFASTERVEQIESRLTALEAKCENMPSAQDVHAVRLQTAETNGEVKAMNRHIQVLTHQLELLLEKALGENNK</sequence>
<accession>A0A1X3J121</accession>
<organism evidence="2 3">
    <name type="scientific">Escherichia coli TA447</name>
    <dbReference type="NCBI Taxonomy" id="656447"/>
    <lineage>
        <taxon>Bacteria</taxon>
        <taxon>Pseudomonadati</taxon>
        <taxon>Pseudomonadota</taxon>
        <taxon>Gammaproteobacteria</taxon>
        <taxon>Enterobacterales</taxon>
        <taxon>Enterobacteriaceae</taxon>
        <taxon>Escherichia</taxon>
    </lineage>
</organism>
<evidence type="ECO:0008006" key="4">
    <source>
        <dbReference type="Google" id="ProtNLM"/>
    </source>
</evidence>
<dbReference type="InterPro" id="IPR020269">
    <property type="entry name" value="Phage_Mu_Releasin"/>
</dbReference>
<keyword evidence="1" id="KW-0812">Transmembrane</keyword>
<feature type="transmembrane region" description="Helical" evidence="1">
    <location>
        <begin position="6"/>
        <end position="25"/>
    </location>
</feature>
<evidence type="ECO:0000256" key="1">
    <source>
        <dbReference type="SAM" id="Phobius"/>
    </source>
</evidence>
<dbReference type="AlphaFoldDB" id="A0A1X3J121"/>
<dbReference type="Proteomes" id="UP000193942">
    <property type="component" value="Unassembled WGS sequence"/>
</dbReference>
<keyword evidence="1" id="KW-0472">Membrane</keyword>
<comment type="caution">
    <text evidence="2">The sequence shown here is derived from an EMBL/GenBank/DDBJ whole genome shotgun (WGS) entry which is preliminary data.</text>
</comment>
<keyword evidence="1" id="KW-1133">Transmembrane helix</keyword>